<evidence type="ECO:0000313" key="1">
    <source>
        <dbReference type="EMBL" id="KAK8999779.1"/>
    </source>
</evidence>
<keyword evidence="2" id="KW-1185">Reference proteome</keyword>
<sequence length="143" mass="16329">MKPESASFCFCVARSTPLNRRRNNPSIGLPVYVVHALILPLPTRRRSISSRAQLLTAAHLLSQTKLDAGHVVALLISAPLDRRAITTVRSQTNPRAWNHYQLEQRSHLYNPSQPSTRHFINGRRNTTVRPLYDRLCVIILMRK</sequence>
<accession>A0ABR2QGI2</accession>
<organism evidence="1 2">
    <name type="scientific">Hibiscus sabdariffa</name>
    <name type="common">roselle</name>
    <dbReference type="NCBI Taxonomy" id="183260"/>
    <lineage>
        <taxon>Eukaryota</taxon>
        <taxon>Viridiplantae</taxon>
        <taxon>Streptophyta</taxon>
        <taxon>Embryophyta</taxon>
        <taxon>Tracheophyta</taxon>
        <taxon>Spermatophyta</taxon>
        <taxon>Magnoliopsida</taxon>
        <taxon>eudicotyledons</taxon>
        <taxon>Gunneridae</taxon>
        <taxon>Pentapetalae</taxon>
        <taxon>rosids</taxon>
        <taxon>malvids</taxon>
        <taxon>Malvales</taxon>
        <taxon>Malvaceae</taxon>
        <taxon>Malvoideae</taxon>
        <taxon>Hibiscus</taxon>
    </lineage>
</organism>
<comment type="caution">
    <text evidence="1">The sequence shown here is derived from an EMBL/GenBank/DDBJ whole genome shotgun (WGS) entry which is preliminary data.</text>
</comment>
<dbReference type="EMBL" id="JBBPBN010000039">
    <property type="protein sequence ID" value="KAK8999779.1"/>
    <property type="molecule type" value="Genomic_DNA"/>
</dbReference>
<proteinExistence type="predicted"/>
<dbReference type="Proteomes" id="UP001396334">
    <property type="component" value="Unassembled WGS sequence"/>
</dbReference>
<evidence type="ECO:0000313" key="2">
    <source>
        <dbReference type="Proteomes" id="UP001396334"/>
    </source>
</evidence>
<reference evidence="1 2" key="1">
    <citation type="journal article" date="2024" name="G3 (Bethesda)">
        <title>Genome assembly of Hibiscus sabdariffa L. provides insights into metabolisms of medicinal natural products.</title>
        <authorList>
            <person name="Kim T."/>
        </authorList>
    </citation>
    <scope>NUCLEOTIDE SEQUENCE [LARGE SCALE GENOMIC DNA]</scope>
    <source>
        <strain evidence="1">TK-2024</strain>
        <tissue evidence="1">Old leaves</tissue>
    </source>
</reference>
<name>A0ABR2QGI2_9ROSI</name>
<gene>
    <name evidence="1" type="ORF">V6N11_065276</name>
</gene>
<protein>
    <submittedName>
        <fullName evidence="1">Uncharacterized protein</fullName>
    </submittedName>
</protein>